<keyword evidence="3 6" id="KW-0812">Transmembrane</keyword>
<keyword evidence="4 6" id="KW-1133">Transmembrane helix</keyword>
<evidence type="ECO:0000256" key="5">
    <source>
        <dbReference type="ARBA" id="ARBA00023136"/>
    </source>
</evidence>
<evidence type="ECO:0000313" key="8">
    <source>
        <dbReference type="Proteomes" id="UP001152747"/>
    </source>
</evidence>
<comment type="caution">
    <text evidence="7">The sequence shown here is derived from an EMBL/GenBank/DDBJ whole genome shotgun (WGS) entry which is preliminary data.</text>
</comment>
<accession>A0A9P1NCF9</accession>
<evidence type="ECO:0000256" key="2">
    <source>
        <dbReference type="ARBA" id="ARBA00009166"/>
    </source>
</evidence>
<dbReference type="AlphaFoldDB" id="A0A9P1NCF9"/>
<comment type="similarity">
    <text evidence="2">Belongs to the nematode receptor-like protein srd family.</text>
</comment>
<dbReference type="EMBL" id="CANHGI010000006">
    <property type="protein sequence ID" value="CAI5455923.1"/>
    <property type="molecule type" value="Genomic_DNA"/>
</dbReference>
<comment type="subcellular location">
    <subcellularLocation>
        <location evidence="1">Membrane</location>
        <topology evidence="1">Multi-pass membrane protein</topology>
    </subcellularLocation>
</comment>
<keyword evidence="5 6" id="KW-0472">Membrane</keyword>
<dbReference type="InterPro" id="IPR050920">
    <property type="entry name" value="Nematode_rcpt-like_delta"/>
</dbReference>
<evidence type="ECO:0000256" key="1">
    <source>
        <dbReference type="ARBA" id="ARBA00004141"/>
    </source>
</evidence>
<feature type="transmembrane region" description="Helical" evidence="6">
    <location>
        <begin position="124"/>
        <end position="146"/>
    </location>
</feature>
<gene>
    <name evidence="7" type="ORF">CAMP_LOCUS18560</name>
</gene>
<evidence type="ECO:0000256" key="3">
    <source>
        <dbReference type="ARBA" id="ARBA00022692"/>
    </source>
</evidence>
<feature type="transmembrane region" description="Helical" evidence="6">
    <location>
        <begin position="166"/>
        <end position="187"/>
    </location>
</feature>
<dbReference type="PANTHER" id="PTHR22945">
    <property type="entry name" value="SERPENTINE RECEPTOR, CLASS D DELTA"/>
    <property type="match status" value="1"/>
</dbReference>
<evidence type="ECO:0000256" key="6">
    <source>
        <dbReference type="SAM" id="Phobius"/>
    </source>
</evidence>
<dbReference type="OrthoDB" id="5866527at2759"/>
<sequence length="219" mass="25440">MKVYAIIVKTGGFCDGIFSFFQKHVKLFIYCLILLTTIYIPFIIYLNIIPDEKLNHLIQNIRPELLNDKWKYYAIIDYTEFPNSLTESCIMFQNWIVLFYAIYCRRKVNRSLSTISMSLTVRKLHKSLLTVLILQVLFPLSQIVSICMHGSSMIWNKLQTPFFENFLELPISLLCSITPLFTIYFVAPYRHAFKSIFGFGTISPMPVFSITVSSSTPQL</sequence>
<evidence type="ECO:0000256" key="4">
    <source>
        <dbReference type="ARBA" id="ARBA00022989"/>
    </source>
</evidence>
<reference evidence="7" key="1">
    <citation type="submission" date="2022-11" db="EMBL/GenBank/DDBJ databases">
        <authorList>
            <person name="Kikuchi T."/>
        </authorList>
    </citation>
    <scope>NUCLEOTIDE SEQUENCE</scope>
    <source>
        <strain evidence="7">PS1010</strain>
    </source>
</reference>
<keyword evidence="8" id="KW-1185">Reference proteome</keyword>
<protein>
    <submittedName>
        <fullName evidence="7">Uncharacterized protein</fullName>
    </submittedName>
</protein>
<dbReference type="InterPro" id="IPR019421">
    <property type="entry name" value="7TM_GPCR_serpentine_rcpt_Srd"/>
</dbReference>
<feature type="transmembrane region" description="Helical" evidence="6">
    <location>
        <begin position="85"/>
        <end position="103"/>
    </location>
</feature>
<dbReference type="Pfam" id="PF10317">
    <property type="entry name" value="7TM_GPCR_Srd"/>
    <property type="match status" value="1"/>
</dbReference>
<proteinExistence type="inferred from homology"/>
<organism evidence="7 8">
    <name type="scientific">Caenorhabditis angaria</name>
    <dbReference type="NCBI Taxonomy" id="860376"/>
    <lineage>
        <taxon>Eukaryota</taxon>
        <taxon>Metazoa</taxon>
        <taxon>Ecdysozoa</taxon>
        <taxon>Nematoda</taxon>
        <taxon>Chromadorea</taxon>
        <taxon>Rhabditida</taxon>
        <taxon>Rhabditina</taxon>
        <taxon>Rhabditomorpha</taxon>
        <taxon>Rhabditoidea</taxon>
        <taxon>Rhabditidae</taxon>
        <taxon>Peloderinae</taxon>
        <taxon>Caenorhabditis</taxon>
    </lineage>
</organism>
<dbReference type="PANTHER" id="PTHR22945:SF40">
    <property type="entry name" value="SERPENTINE RECEPTOR, CLASS D (DELTA)-RELATED"/>
    <property type="match status" value="1"/>
</dbReference>
<name>A0A9P1NCF9_9PELO</name>
<dbReference type="Proteomes" id="UP001152747">
    <property type="component" value="Unassembled WGS sequence"/>
</dbReference>
<feature type="transmembrane region" description="Helical" evidence="6">
    <location>
        <begin position="27"/>
        <end position="48"/>
    </location>
</feature>
<evidence type="ECO:0000313" key="7">
    <source>
        <dbReference type="EMBL" id="CAI5455923.1"/>
    </source>
</evidence>
<dbReference type="GO" id="GO:0016020">
    <property type="term" value="C:membrane"/>
    <property type="evidence" value="ECO:0007669"/>
    <property type="project" value="UniProtKB-SubCell"/>
</dbReference>